<dbReference type="EMBL" id="PJRQ01000044">
    <property type="protein sequence ID" value="PLR07808.1"/>
    <property type="molecule type" value="Genomic_DNA"/>
</dbReference>
<keyword evidence="4" id="KW-1185">Reference proteome</keyword>
<protein>
    <recommendedName>
        <fullName evidence="5">DUF3616 domain-containing protein</fullName>
    </recommendedName>
</protein>
<dbReference type="KEGG" id="cfh:C1707_10020"/>
<evidence type="ECO:0000313" key="4">
    <source>
        <dbReference type="Proteomes" id="UP000281192"/>
    </source>
</evidence>
<gene>
    <name evidence="1" type="ORF">C1707_10020</name>
    <name evidence="2" type="ORF">CFHF_21495</name>
</gene>
<dbReference type="EMBL" id="CP026100">
    <property type="protein sequence ID" value="AYV46572.1"/>
    <property type="molecule type" value="Genomic_DNA"/>
</dbReference>
<dbReference type="OrthoDB" id="8231503at2"/>
<reference evidence="2 3" key="1">
    <citation type="submission" date="2017-12" db="EMBL/GenBank/DDBJ databases">
        <title>The genome sequence of Caulobacter flavus CGMCC1 15093.</title>
        <authorList>
            <person name="Gao J."/>
            <person name="Mao X."/>
            <person name="Sun J."/>
        </authorList>
    </citation>
    <scope>NUCLEOTIDE SEQUENCE [LARGE SCALE GENOMIC DNA]</scope>
    <source>
        <strain evidence="2 3">CGMCC1 15093</strain>
    </source>
</reference>
<name>A0A2N5CMZ9_9CAUL</name>
<dbReference type="Proteomes" id="UP000234483">
    <property type="component" value="Unassembled WGS sequence"/>
</dbReference>
<evidence type="ECO:0000313" key="1">
    <source>
        <dbReference type="EMBL" id="AYV46572.1"/>
    </source>
</evidence>
<sequence>MLIGAASPLLACAPAETPPFKAVAMSGPWVVDQANWLDDDTVVFTGFPEETTWANDAPPPRKVYIWRIGGDLRTLPTGDDKVRQGCVDRGRLAYTAGKDLITLSDDGRRDIRPERTEDMPFSQDRSRCAPVGDIRMHGRRWAPNRSGSRYLDFGPRPPPGGYDIDAVADISLEDPATGRRQALPSINSPVSDVHVQTPRWDDSFVLWDAWGLATDRRNTLVDVPVYRVYPNGAVQVRRLANHSSLWTRSFVAYRDGYLAATAGSGQAEHAGLFLLSEAKAERVLKGFMMEPVVSPSGCRLAVNDHIDLRGRNLPMFRLKIIDLCGKSEPGAAPAR</sequence>
<evidence type="ECO:0000313" key="3">
    <source>
        <dbReference type="Proteomes" id="UP000234483"/>
    </source>
</evidence>
<evidence type="ECO:0008006" key="5">
    <source>
        <dbReference type="Google" id="ProtNLM"/>
    </source>
</evidence>
<reference evidence="1 4" key="2">
    <citation type="submission" date="2018-01" db="EMBL/GenBank/DDBJ databases">
        <title>Complete genome sequence of Caulobacter flavus RHGG3.</title>
        <authorList>
            <person name="Yang E."/>
        </authorList>
    </citation>
    <scope>NUCLEOTIDE SEQUENCE [LARGE SCALE GENOMIC DNA]</scope>
    <source>
        <strain evidence="1 4">RHGG3</strain>
    </source>
</reference>
<organism evidence="2 3">
    <name type="scientific">Caulobacter flavus</name>
    <dbReference type="NCBI Taxonomy" id="1679497"/>
    <lineage>
        <taxon>Bacteria</taxon>
        <taxon>Pseudomonadati</taxon>
        <taxon>Pseudomonadota</taxon>
        <taxon>Alphaproteobacteria</taxon>
        <taxon>Caulobacterales</taxon>
        <taxon>Caulobacteraceae</taxon>
        <taxon>Caulobacter</taxon>
    </lineage>
</organism>
<dbReference type="Proteomes" id="UP000281192">
    <property type="component" value="Chromosome"/>
</dbReference>
<accession>A0A2N5CMZ9</accession>
<proteinExistence type="predicted"/>
<dbReference type="AlphaFoldDB" id="A0A2N5CMZ9"/>
<evidence type="ECO:0000313" key="2">
    <source>
        <dbReference type="EMBL" id="PLR07808.1"/>
    </source>
</evidence>